<evidence type="ECO:0000256" key="1">
    <source>
        <dbReference type="ARBA" id="ARBA00022692"/>
    </source>
</evidence>
<evidence type="ECO:0000313" key="7">
    <source>
        <dbReference type="Proteomes" id="UP000189677"/>
    </source>
</evidence>
<dbReference type="AlphaFoldDB" id="A0A1U9QV41"/>
<feature type="compositionally biased region" description="Basic and acidic residues" evidence="3">
    <location>
        <begin position="522"/>
        <end position="550"/>
    </location>
</feature>
<keyword evidence="4" id="KW-0472">Membrane</keyword>
<sequence length="795" mass="83849">MAASPAKRRHKVRRRADMSLLGGIRPPIAILSALLLSLAGITALGFGRAGEDSVPKAVMTSQQHFAEDGAVAMRASIDESAADLARTAGLFNAGDPAQPDAVVDKIGSVYQKWVGTAVVEISSGKMLAARGENVPVAAIDTAKLSEKDGLSPRMVRLANGETRLLSLELLSWEGQPQQLLIASSSLRFPGISLGKFRSIAVIDSTGRILSSDGIPESEQVLTEDQRTGVERSKKQLKAFAKVAAKRAEEHPLKANVPGEGGYMGVSGSLRGNTFQGDRAVAGYAALTGPEPGKGTVATSLGLTVVAMVDVAEDPTRVTDPLFGLLAAGALLLIGALAVGVLLGTVQRPLLRLFLESRRLTRGDLTRPVRVPRHGEAARIGESLERLRRQLLGERADSDAAGAGRRGRIGARALLVVCGILLLVWSGPMLLLVNRADATAVVPEQITNDQRERTDTLSDRVRRSLNEGHADLVSVAGLLGERTSPEDMTKVLDRTRNEHARYRSLYVRAADGTILARSGESPRLSDEPKDGAKDGGKDAGKDGGKDGRPFADDITVLNDSGTEPVIASYAELSGRDGSTVVGEFRIDFINSLLKRPGLGEIRVIDAERRVLGGNSGYLAFEHLPSARLDELAAGTGQKTGISARAGAVVYRDGDGGVQVAGAAPFVGGGAAKSLNWMVVSWQPAAGLAIPEYNLQNRTVLAGLLGITAAAACLGWLHIIVVRPLREVAKQAESLAGGDRRTVLYPRHHDEVGAIARSLELLRQQVLEQRKRDGAGATTAPADVPAQAPVQAPAGRN</sequence>
<feature type="domain" description="HAMP" evidence="5">
    <location>
        <begin position="343"/>
        <end position="395"/>
    </location>
</feature>
<dbReference type="Gene3D" id="6.10.340.10">
    <property type="match status" value="1"/>
</dbReference>
<dbReference type="PANTHER" id="PTHR32089:SF70">
    <property type="entry name" value="ENERGY TAXIS MODULATING METHYL ACCEPTING SENSORY TRANSDUCER"/>
    <property type="match status" value="1"/>
</dbReference>
<feature type="transmembrane region" description="Helical" evidence="4">
    <location>
        <begin position="321"/>
        <end position="342"/>
    </location>
</feature>
<evidence type="ECO:0000256" key="4">
    <source>
        <dbReference type="SAM" id="Phobius"/>
    </source>
</evidence>
<dbReference type="KEGG" id="snw:BBN63_19735"/>
<dbReference type="CDD" id="cd06225">
    <property type="entry name" value="HAMP"/>
    <property type="match status" value="2"/>
</dbReference>
<feature type="region of interest" description="Disordered" evidence="3">
    <location>
        <begin position="768"/>
        <end position="795"/>
    </location>
</feature>
<keyword evidence="2 4" id="KW-1133">Transmembrane helix</keyword>
<dbReference type="PANTHER" id="PTHR32089">
    <property type="entry name" value="METHYL-ACCEPTING CHEMOTAXIS PROTEIN MCPB"/>
    <property type="match status" value="1"/>
</dbReference>
<dbReference type="GO" id="GO:0007165">
    <property type="term" value="P:signal transduction"/>
    <property type="evidence" value="ECO:0007669"/>
    <property type="project" value="InterPro"/>
</dbReference>
<feature type="domain" description="HAMP" evidence="5">
    <location>
        <begin position="717"/>
        <end position="769"/>
    </location>
</feature>
<dbReference type="PROSITE" id="PS50885">
    <property type="entry name" value="HAMP"/>
    <property type="match status" value="2"/>
</dbReference>
<dbReference type="GO" id="GO:0016020">
    <property type="term" value="C:membrane"/>
    <property type="evidence" value="ECO:0007669"/>
    <property type="project" value="InterPro"/>
</dbReference>
<dbReference type="InterPro" id="IPR003660">
    <property type="entry name" value="HAMP_dom"/>
</dbReference>
<dbReference type="Pfam" id="PF00672">
    <property type="entry name" value="HAMP"/>
    <property type="match status" value="2"/>
</dbReference>
<dbReference type="Proteomes" id="UP000189677">
    <property type="component" value="Chromosome"/>
</dbReference>
<name>A0A1U9QV41_STRNV</name>
<dbReference type="RefSeq" id="WP_237285691.1">
    <property type="nucleotide sequence ID" value="NZ_CP018047.1"/>
</dbReference>
<feature type="region of interest" description="Disordered" evidence="3">
    <location>
        <begin position="516"/>
        <end position="554"/>
    </location>
</feature>
<gene>
    <name evidence="6" type="ORF">BBN63_19735</name>
</gene>
<evidence type="ECO:0000256" key="3">
    <source>
        <dbReference type="SAM" id="MobiDB-lite"/>
    </source>
</evidence>
<dbReference type="SUPFAM" id="SSF158472">
    <property type="entry name" value="HAMP domain-like"/>
    <property type="match status" value="1"/>
</dbReference>
<keyword evidence="1 4" id="KW-0812">Transmembrane</keyword>
<feature type="transmembrane region" description="Helical" evidence="4">
    <location>
        <begin position="412"/>
        <end position="432"/>
    </location>
</feature>
<protein>
    <submittedName>
        <fullName evidence="6">HAMP domain-containing protein</fullName>
    </submittedName>
</protein>
<evidence type="ECO:0000313" key="6">
    <source>
        <dbReference type="EMBL" id="AQU68116.1"/>
    </source>
</evidence>
<keyword evidence="7" id="KW-1185">Reference proteome</keyword>
<accession>A0A1U9QV41</accession>
<reference evidence="6 7" key="1">
    <citation type="submission" date="2016-11" db="EMBL/GenBank/DDBJ databases">
        <title>Complete genome sequence of Streptomyces niveus SCSIO 3406.</title>
        <authorList>
            <person name="Zhu Q."/>
            <person name="Cheng W."/>
            <person name="Song Y."/>
            <person name="Li Q."/>
            <person name="Ju J."/>
        </authorList>
    </citation>
    <scope>NUCLEOTIDE SEQUENCE [LARGE SCALE GENOMIC DNA]</scope>
    <source>
        <strain evidence="6 7">SCSIO 3406</strain>
    </source>
</reference>
<dbReference type="EMBL" id="CP018047">
    <property type="protein sequence ID" value="AQU68116.1"/>
    <property type="molecule type" value="Genomic_DNA"/>
</dbReference>
<evidence type="ECO:0000259" key="5">
    <source>
        <dbReference type="PROSITE" id="PS50885"/>
    </source>
</evidence>
<evidence type="ECO:0000256" key="2">
    <source>
        <dbReference type="ARBA" id="ARBA00022989"/>
    </source>
</evidence>
<organism evidence="6 7">
    <name type="scientific">Streptomyces niveus</name>
    <name type="common">Streptomyces spheroides</name>
    <dbReference type="NCBI Taxonomy" id="193462"/>
    <lineage>
        <taxon>Bacteria</taxon>
        <taxon>Bacillati</taxon>
        <taxon>Actinomycetota</taxon>
        <taxon>Actinomycetes</taxon>
        <taxon>Kitasatosporales</taxon>
        <taxon>Streptomycetaceae</taxon>
        <taxon>Streptomyces</taxon>
    </lineage>
</organism>
<feature type="compositionally biased region" description="Low complexity" evidence="3">
    <location>
        <begin position="775"/>
        <end position="795"/>
    </location>
</feature>
<dbReference type="SMART" id="SM00304">
    <property type="entry name" value="HAMP"/>
    <property type="match status" value="2"/>
</dbReference>
<feature type="transmembrane region" description="Helical" evidence="4">
    <location>
        <begin position="698"/>
        <end position="719"/>
    </location>
</feature>
<proteinExistence type="predicted"/>